<feature type="domain" description="Nitroreductase" evidence="1">
    <location>
        <begin position="271"/>
        <end position="442"/>
    </location>
</feature>
<proteinExistence type="predicted"/>
<dbReference type="PANTHER" id="PTHR43745:SF2">
    <property type="entry name" value="NITROREDUCTASE MJ1384-RELATED"/>
    <property type="match status" value="1"/>
</dbReference>
<dbReference type="InterPro" id="IPR052544">
    <property type="entry name" value="Bacteriocin_Proc_Enz"/>
</dbReference>
<feature type="domain" description="Cyanobactin oxidase ThcOx second" evidence="2">
    <location>
        <begin position="116"/>
        <end position="217"/>
    </location>
</feature>
<gene>
    <name evidence="3" type="ORF">D7044_13175</name>
</gene>
<reference evidence="3 4" key="1">
    <citation type="submission" date="2018-09" db="EMBL/GenBank/DDBJ databases">
        <title>Micromonospora sp. nov. MS1-9, isolated from a root of Musa sp.</title>
        <authorList>
            <person name="Kuncharoen N."/>
            <person name="Kudo T."/>
            <person name="Ohkuma M."/>
            <person name="Yuki M."/>
            <person name="Tanasupawat S."/>
        </authorList>
    </citation>
    <scope>NUCLEOTIDE SEQUENCE [LARGE SCALE GENOMIC DNA]</scope>
    <source>
        <strain evidence="3 4">MS1-9</strain>
    </source>
</reference>
<dbReference type="CDD" id="cd02142">
    <property type="entry name" value="McbC_SagB-like_oxidoreductase"/>
    <property type="match status" value="1"/>
</dbReference>
<evidence type="ECO:0000259" key="2">
    <source>
        <dbReference type="Pfam" id="PF22767"/>
    </source>
</evidence>
<dbReference type="SUPFAM" id="SSF55469">
    <property type="entry name" value="FMN-dependent nitroreductase-like"/>
    <property type="match status" value="1"/>
</dbReference>
<dbReference type="GO" id="GO:0016491">
    <property type="term" value="F:oxidoreductase activity"/>
    <property type="evidence" value="ECO:0007669"/>
    <property type="project" value="InterPro"/>
</dbReference>
<dbReference type="Pfam" id="PF00881">
    <property type="entry name" value="Nitroreductase"/>
    <property type="match status" value="1"/>
</dbReference>
<dbReference type="RefSeq" id="WP_120689004.1">
    <property type="nucleotide sequence ID" value="NZ_RAZT01000006.1"/>
</dbReference>
<accession>A0A3A9Y4L9</accession>
<dbReference type="AlphaFoldDB" id="A0A3A9Y4L9"/>
<evidence type="ECO:0000313" key="3">
    <source>
        <dbReference type="EMBL" id="RKN32219.1"/>
    </source>
</evidence>
<comment type="caution">
    <text evidence="3">The sequence shown here is derived from an EMBL/GenBank/DDBJ whole genome shotgun (WGS) entry which is preliminary data.</text>
</comment>
<dbReference type="InterPro" id="IPR020051">
    <property type="entry name" value="SagB-type_dehydrogenase"/>
</dbReference>
<evidence type="ECO:0000313" key="4">
    <source>
        <dbReference type="Proteomes" id="UP000275865"/>
    </source>
</evidence>
<dbReference type="NCBIfam" id="TIGR03605">
    <property type="entry name" value="antibiot_sagB"/>
    <property type="match status" value="1"/>
</dbReference>
<dbReference type="Proteomes" id="UP000275865">
    <property type="component" value="Unassembled WGS sequence"/>
</dbReference>
<dbReference type="InterPro" id="IPR029479">
    <property type="entry name" value="Nitroreductase"/>
</dbReference>
<name>A0A3A9Y4L9_9ACTN</name>
<dbReference type="Gene3D" id="3.40.109.10">
    <property type="entry name" value="NADH Oxidase"/>
    <property type="match status" value="1"/>
</dbReference>
<dbReference type="Pfam" id="PF22767">
    <property type="entry name" value="ThcOx"/>
    <property type="match status" value="1"/>
</dbReference>
<dbReference type="EMBL" id="RAZT01000006">
    <property type="protein sequence ID" value="RKN32219.1"/>
    <property type="molecule type" value="Genomic_DNA"/>
</dbReference>
<organism evidence="3 4">
    <name type="scientific">Micromonospora musae</name>
    <dbReference type="NCBI Taxonomy" id="1894970"/>
    <lineage>
        <taxon>Bacteria</taxon>
        <taxon>Bacillati</taxon>
        <taxon>Actinomycetota</taxon>
        <taxon>Actinomycetes</taxon>
        <taxon>Micromonosporales</taxon>
        <taxon>Micromonosporaceae</taxon>
        <taxon>Micromonospora</taxon>
    </lineage>
</organism>
<sequence>MIEPLTDAPLTERLSLVTSVYSAVGEDDRLRLVAGSRAETFGVAETWKRDLLQQLAAGPCPAAELAAQEQRAGFLAALGAGGWLVTEIGREKGPLYAVQPTRRPVPAPHPTPDRLLLSRFAIVHRERDERDLVIESPLAWARVHVHDPALLGLLTGEKPVPADPGAPARAPAARFLHDLYQCGLAVPVGGAEDEALHLRQWGAHELWFHQRSRIGHRDRLGSGYGRTRWADGLFEPLPAQHEPYPGPVVPLPTPDLGQLRRVDPPLAAVMEDRRSIRAHDDDTPITLEELGEFLYRCARMRFGSGPEGERQLGRPYPSGGSVYELELYPVVRLASGLAAGVYHYDDHEHALRLVRGPGPGMSRLIAAARRGTFEQLRPQVLIVVAARFGRLAWTYEQMPYSLVLKHVGVLYQTMYLAATAMGLAACGLGGGDRETLNEVTGVGYTHESAVGEFLLGSRPTAR</sequence>
<dbReference type="PANTHER" id="PTHR43745">
    <property type="entry name" value="NITROREDUCTASE MJ1384-RELATED"/>
    <property type="match status" value="1"/>
</dbReference>
<protein>
    <submittedName>
        <fullName evidence="3">SagB/ThcOx family dehydrogenase</fullName>
    </submittedName>
</protein>
<dbReference type="InterPro" id="IPR054488">
    <property type="entry name" value="ThcOx_dom2"/>
</dbReference>
<evidence type="ECO:0000259" key="1">
    <source>
        <dbReference type="Pfam" id="PF00881"/>
    </source>
</evidence>
<dbReference type="InterPro" id="IPR000415">
    <property type="entry name" value="Nitroreductase-like"/>
</dbReference>